<dbReference type="PANTHER" id="PTHR38111:SF11">
    <property type="entry name" value="TRANSCRIPTION FACTOR DOMAIN-CONTAINING PROTEIN-RELATED"/>
    <property type="match status" value="1"/>
</dbReference>
<dbReference type="InterPro" id="IPR053178">
    <property type="entry name" value="Osmoadaptation_assoc"/>
</dbReference>
<dbReference type="AlphaFoldDB" id="A0A6A5WJV6"/>
<dbReference type="InterPro" id="IPR036864">
    <property type="entry name" value="Zn2-C6_fun-type_DNA-bd_sf"/>
</dbReference>
<dbReference type="PANTHER" id="PTHR38111">
    <property type="entry name" value="ZN(2)-C6 FUNGAL-TYPE DOMAIN-CONTAINING PROTEIN-RELATED"/>
    <property type="match status" value="1"/>
</dbReference>
<sequence length="522" mass="58457">MVGVPGRSKGCITCRRRKKKCDLQKPNCANCAKGRFDCEGFGRQMIVVQFGDDGKGQYRPRRLSKAPTPRDVVPDFGIQAQSLNRSALEVAYFSAFWNLYLPQAVLNGTIVPKRLNPVIRWVKWIQSMIGKDTTLRCALLALSLTNLGQARIDRAMIEQGMQLYGKALARLASDIRTPARIRTSEIMATTSILSTYEQLNDAAYAARNWHGHVNGLTSLISMHSPEECSEPDVHEAFVEARYNGVVAAIADRKATYLSSPDWIEKPWQGRRKNVIDTIIDVLVQFPESFEEFDNISATPLSLEMTHRAILLKERCWDLDRQLKSWYRDYITCVSGLLPREHVEYMLDGIAAAPQVDLPSILSNCGLAHLYSMSLYWGACILLYGMMQILYHKFQENPSIRTEILSSPRMDLRKYSLCIANTVKYFLNPRAGLAAALGITFSVSCISQSIPGANLVSPVACHDSEWKEIAALIEGIHSTAGCAWTNSFITHLNEWTKKCGLLCINAVPSGEWSLRRATVTVQI</sequence>
<proteinExistence type="predicted"/>
<dbReference type="SMART" id="SM00066">
    <property type="entry name" value="GAL4"/>
    <property type="match status" value="1"/>
</dbReference>
<accession>A0A6A5WJV6</accession>
<reference evidence="3" key="1">
    <citation type="journal article" date="2020" name="Stud. Mycol.">
        <title>101 Dothideomycetes genomes: a test case for predicting lifestyles and emergence of pathogens.</title>
        <authorList>
            <person name="Haridas S."/>
            <person name="Albert R."/>
            <person name="Binder M."/>
            <person name="Bloem J."/>
            <person name="Labutti K."/>
            <person name="Salamov A."/>
            <person name="Andreopoulos B."/>
            <person name="Baker S."/>
            <person name="Barry K."/>
            <person name="Bills G."/>
            <person name="Bluhm B."/>
            <person name="Cannon C."/>
            <person name="Castanera R."/>
            <person name="Culley D."/>
            <person name="Daum C."/>
            <person name="Ezra D."/>
            <person name="Gonzalez J."/>
            <person name="Henrissat B."/>
            <person name="Kuo A."/>
            <person name="Liang C."/>
            <person name="Lipzen A."/>
            <person name="Lutzoni F."/>
            <person name="Magnuson J."/>
            <person name="Mondo S."/>
            <person name="Nolan M."/>
            <person name="Ohm R."/>
            <person name="Pangilinan J."/>
            <person name="Park H.-J."/>
            <person name="Ramirez L."/>
            <person name="Alfaro M."/>
            <person name="Sun H."/>
            <person name="Tritt A."/>
            <person name="Yoshinaga Y."/>
            <person name="Zwiers L.-H."/>
            <person name="Turgeon B."/>
            <person name="Goodwin S."/>
            <person name="Spatafora J."/>
            <person name="Crous P."/>
            <person name="Grigoriev I."/>
        </authorList>
    </citation>
    <scope>NUCLEOTIDE SEQUENCE</scope>
    <source>
        <strain evidence="3">CBS 123094</strain>
    </source>
</reference>
<protein>
    <recommendedName>
        <fullName evidence="2">Zn(2)-C6 fungal-type domain-containing protein</fullName>
    </recommendedName>
</protein>
<gene>
    <name evidence="3" type="ORF">P154DRAFT_619097</name>
</gene>
<evidence type="ECO:0000256" key="1">
    <source>
        <dbReference type="ARBA" id="ARBA00023242"/>
    </source>
</evidence>
<dbReference type="PROSITE" id="PS50048">
    <property type="entry name" value="ZN2_CY6_FUNGAL_2"/>
    <property type="match status" value="1"/>
</dbReference>
<dbReference type="OrthoDB" id="3525185at2759"/>
<dbReference type="EMBL" id="ML977581">
    <property type="protein sequence ID" value="KAF2001727.1"/>
    <property type="molecule type" value="Genomic_DNA"/>
</dbReference>
<organism evidence="3 4">
    <name type="scientific">Amniculicola lignicola CBS 123094</name>
    <dbReference type="NCBI Taxonomy" id="1392246"/>
    <lineage>
        <taxon>Eukaryota</taxon>
        <taxon>Fungi</taxon>
        <taxon>Dikarya</taxon>
        <taxon>Ascomycota</taxon>
        <taxon>Pezizomycotina</taxon>
        <taxon>Dothideomycetes</taxon>
        <taxon>Pleosporomycetidae</taxon>
        <taxon>Pleosporales</taxon>
        <taxon>Amniculicolaceae</taxon>
        <taxon>Amniculicola</taxon>
    </lineage>
</organism>
<evidence type="ECO:0000313" key="4">
    <source>
        <dbReference type="Proteomes" id="UP000799779"/>
    </source>
</evidence>
<feature type="domain" description="Zn(2)-C6 fungal-type" evidence="2">
    <location>
        <begin position="10"/>
        <end position="38"/>
    </location>
</feature>
<dbReference type="SUPFAM" id="SSF57701">
    <property type="entry name" value="Zn2/Cys6 DNA-binding domain"/>
    <property type="match status" value="1"/>
</dbReference>
<dbReference type="PROSITE" id="PS00463">
    <property type="entry name" value="ZN2_CY6_FUNGAL_1"/>
    <property type="match status" value="1"/>
</dbReference>
<name>A0A6A5WJV6_9PLEO</name>
<dbReference type="CDD" id="cd00067">
    <property type="entry name" value="GAL4"/>
    <property type="match status" value="1"/>
</dbReference>
<evidence type="ECO:0000259" key="2">
    <source>
        <dbReference type="PROSITE" id="PS50048"/>
    </source>
</evidence>
<dbReference type="Proteomes" id="UP000799779">
    <property type="component" value="Unassembled WGS sequence"/>
</dbReference>
<evidence type="ECO:0000313" key="3">
    <source>
        <dbReference type="EMBL" id="KAF2001727.1"/>
    </source>
</evidence>
<dbReference type="InterPro" id="IPR001138">
    <property type="entry name" value="Zn2Cys6_DnaBD"/>
</dbReference>
<dbReference type="Gene3D" id="4.10.240.10">
    <property type="entry name" value="Zn(2)-C6 fungal-type DNA-binding domain"/>
    <property type="match status" value="1"/>
</dbReference>
<keyword evidence="1" id="KW-0539">Nucleus</keyword>
<dbReference type="InterPro" id="IPR021858">
    <property type="entry name" value="Fun_TF"/>
</dbReference>
<keyword evidence="4" id="KW-1185">Reference proteome</keyword>
<dbReference type="Pfam" id="PF00172">
    <property type="entry name" value="Zn_clus"/>
    <property type="match status" value="1"/>
</dbReference>
<dbReference type="GO" id="GO:0008270">
    <property type="term" value="F:zinc ion binding"/>
    <property type="evidence" value="ECO:0007669"/>
    <property type="project" value="InterPro"/>
</dbReference>
<dbReference type="Pfam" id="PF11951">
    <property type="entry name" value="Fungal_trans_2"/>
    <property type="match status" value="1"/>
</dbReference>
<dbReference type="GO" id="GO:0000981">
    <property type="term" value="F:DNA-binding transcription factor activity, RNA polymerase II-specific"/>
    <property type="evidence" value="ECO:0007669"/>
    <property type="project" value="InterPro"/>
</dbReference>